<dbReference type="Gene3D" id="2.130.10.10">
    <property type="entry name" value="YVTN repeat-like/Quinoprotein amine dehydrogenase"/>
    <property type="match status" value="2"/>
</dbReference>
<dbReference type="CDD" id="cd00200">
    <property type="entry name" value="WD40"/>
    <property type="match status" value="1"/>
</dbReference>
<comment type="caution">
    <text evidence="9">The sequence shown here is derived from an EMBL/GenBank/DDBJ whole genome shotgun (WGS) entry which is preliminary data.</text>
</comment>
<dbReference type="AlphaFoldDB" id="A0A9W8LH44"/>
<dbReference type="GO" id="GO:0005848">
    <property type="term" value="C:mRNA cleavage stimulating factor complex"/>
    <property type="evidence" value="ECO:0007669"/>
    <property type="project" value="InterPro"/>
</dbReference>
<feature type="repeat" description="WD" evidence="7">
    <location>
        <begin position="146"/>
        <end position="180"/>
    </location>
</feature>
<dbReference type="InterPro" id="IPR056551">
    <property type="entry name" value="Beta-prop_NOL10_N"/>
</dbReference>
<dbReference type="InterPro" id="IPR001680">
    <property type="entry name" value="WD40_rpt"/>
</dbReference>
<sequence>MEGGVSRDELIQLMLCQLSEYGFSNLSQAIATHTKVPMTADSNSRLAELVRLGLQSERGRAGAGAGAGAGADEDAGAGAELRYQERWRVGHKGAATAAAFSGDGRYVATGAADASLKLIDVDRARDGEAVLRTLHHGDGGSGGGAVTGVAFHPNGLVLASCSADQTLRLFDLSAAHGRASFQGFRDSHALRSLAFHPSGDYIAAGGDGPEVRLYAVRTGDAYLLPPGPAQHAAGIAHVTYSGSGAAIASASRDGAVRIWDGASGRCVQTIARAHGGEPATSVAFARDGRHVLSAGLDSAVRLWDASSGRLVREYAGADVAANAVFSHDAALVLAPDAAASAVAAWDAASGRLLGRIAGGSQRVTWVAASPAAAGLVACSADGGVSCWDRA</sequence>
<evidence type="ECO:0000256" key="7">
    <source>
        <dbReference type="PROSITE-ProRule" id="PRU00221"/>
    </source>
</evidence>
<evidence type="ECO:0000256" key="5">
    <source>
        <dbReference type="ARBA" id="ARBA00023242"/>
    </source>
</evidence>
<dbReference type="PROSITE" id="PS00678">
    <property type="entry name" value="WD_REPEATS_1"/>
    <property type="match status" value="1"/>
</dbReference>
<dbReference type="InterPro" id="IPR036322">
    <property type="entry name" value="WD40_repeat_dom_sf"/>
</dbReference>
<protein>
    <recommendedName>
        <fullName evidence="6">Cleavage stimulation factor 50 kDa subunit</fullName>
    </recommendedName>
</protein>
<dbReference type="InterPro" id="IPR019775">
    <property type="entry name" value="WD40_repeat_CS"/>
</dbReference>
<dbReference type="PRINTS" id="PR00320">
    <property type="entry name" value="GPROTEINBRPT"/>
</dbReference>
<organism evidence="9 10">
    <name type="scientific">Coemansia javaensis</name>
    <dbReference type="NCBI Taxonomy" id="2761396"/>
    <lineage>
        <taxon>Eukaryota</taxon>
        <taxon>Fungi</taxon>
        <taxon>Fungi incertae sedis</taxon>
        <taxon>Zoopagomycota</taxon>
        <taxon>Kickxellomycotina</taxon>
        <taxon>Kickxellomycetes</taxon>
        <taxon>Kickxellales</taxon>
        <taxon>Kickxellaceae</taxon>
        <taxon>Coemansia</taxon>
    </lineage>
</organism>
<gene>
    <name evidence="9" type="ORF">H4R18_003807</name>
</gene>
<dbReference type="InterPro" id="IPR015943">
    <property type="entry name" value="WD40/YVTN_repeat-like_dom_sf"/>
</dbReference>
<feature type="repeat" description="WD" evidence="7">
    <location>
        <begin position="280"/>
        <end position="313"/>
    </location>
</feature>
<dbReference type="PANTHER" id="PTHR44133">
    <property type="entry name" value="CLEAVAGE STIMULATION FACTOR SUBUNIT 1"/>
    <property type="match status" value="1"/>
</dbReference>
<dbReference type="Pfam" id="PF23098">
    <property type="entry name" value="Beta-prop_NOL10_N"/>
    <property type="match status" value="1"/>
</dbReference>
<keyword evidence="10" id="KW-1185">Reference proteome</keyword>
<dbReference type="Proteomes" id="UP001140217">
    <property type="component" value="Unassembled WGS sequence"/>
</dbReference>
<dbReference type="Pfam" id="PF00400">
    <property type="entry name" value="WD40"/>
    <property type="match status" value="3"/>
</dbReference>
<evidence type="ECO:0000256" key="4">
    <source>
        <dbReference type="ARBA" id="ARBA00022737"/>
    </source>
</evidence>
<proteinExistence type="predicted"/>
<keyword evidence="5" id="KW-0539">Nucleus</keyword>
<dbReference type="OrthoDB" id="538223at2759"/>
<dbReference type="InterPro" id="IPR044633">
    <property type="entry name" value="CstF1-like"/>
</dbReference>
<feature type="domain" description="Nucleolar protein 10-like N-terminal" evidence="8">
    <location>
        <begin position="175"/>
        <end position="272"/>
    </location>
</feature>
<dbReference type="SUPFAM" id="SSF50978">
    <property type="entry name" value="WD40 repeat-like"/>
    <property type="match status" value="1"/>
</dbReference>
<dbReference type="InterPro" id="IPR020472">
    <property type="entry name" value="WD40_PAC1"/>
</dbReference>
<evidence type="ECO:0000313" key="10">
    <source>
        <dbReference type="Proteomes" id="UP001140217"/>
    </source>
</evidence>
<reference evidence="9" key="1">
    <citation type="submission" date="2022-07" db="EMBL/GenBank/DDBJ databases">
        <title>Phylogenomic reconstructions and comparative analyses of Kickxellomycotina fungi.</title>
        <authorList>
            <person name="Reynolds N.K."/>
            <person name="Stajich J.E."/>
            <person name="Barry K."/>
            <person name="Grigoriev I.V."/>
            <person name="Crous P."/>
            <person name="Smith M.E."/>
        </authorList>
    </citation>
    <scope>NUCLEOTIDE SEQUENCE</scope>
    <source>
        <strain evidence="9">NBRC 105414</strain>
    </source>
</reference>
<dbReference type="EMBL" id="JANBUL010000163">
    <property type="protein sequence ID" value="KAJ2779779.1"/>
    <property type="molecule type" value="Genomic_DNA"/>
</dbReference>
<keyword evidence="4" id="KW-0677">Repeat</keyword>
<dbReference type="SMART" id="SM00320">
    <property type="entry name" value="WD40"/>
    <property type="match status" value="6"/>
</dbReference>
<comment type="subcellular location">
    <subcellularLocation>
        <location evidence="1">Nucleus</location>
    </subcellularLocation>
</comment>
<dbReference type="PANTHER" id="PTHR44133:SF2">
    <property type="entry name" value="CLEAVAGE STIMULATION FACTOR SUBUNIT 1"/>
    <property type="match status" value="1"/>
</dbReference>
<evidence type="ECO:0000256" key="3">
    <source>
        <dbReference type="ARBA" id="ARBA00022664"/>
    </source>
</evidence>
<evidence type="ECO:0000256" key="1">
    <source>
        <dbReference type="ARBA" id="ARBA00004123"/>
    </source>
</evidence>
<accession>A0A9W8LH44</accession>
<evidence type="ECO:0000256" key="2">
    <source>
        <dbReference type="ARBA" id="ARBA00022574"/>
    </source>
</evidence>
<keyword evidence="3" id="KW-0507">mRNA processing</keyword>
<evidence type="ECO:0000313" key="9">
    <source>
        <dbReference type="EMBL" id="KAJ2779779.1"/>
    </source>
</evidence>
<evidence type="ECO:0000256" key="6">
    <source>
        <dbReference type="ARBA" id="ARBA00029851"/>
    </source>
</evidence>
<dbReference type="GO" id="GO:0031124">
    <property type="term" value="P:mRNA 3'-end processing"/>
    <property type="evidence" value="ECO:0007669"/>
    <property type="project" value="InterPro"/>
</dbReference>
<dbReference type="InterPro" id="IPR038184">
    <property type="entry name" value="CSTF1_dimer_sf"/>
</dbReference>
<dbReference type="PROSITE" id="PS50082">
    <property type="entry name" value="WD_REPEATS_2"/>
    <property type="match status" value="4"/>
</dbReference>
<dbReference type="GO" id="GO:0003723">
    <property type="term" value="F:RNA binding"/>
    <property type="evidence" value="ECO:0007669"/>
    <property type="project" value="TreeGrafter"/>
</dbReference>
<evidence type="ECO:0000259" key="8">
    <source>
        <dbReference type="Pfam" id="PF23098"/>
    </source>
</evidence>
<feature type="repeat" description="WD" evidence="7">
    <location>
        <begin position="228"/>
        <end position="269"/>
    </location>
</feature>
<name>A0A9W8LH44_9FUNG</name>
<dbReference type="Gene3D" id="1.20.960.50">
    <property type="entry name" value="Cleavage stimulation factor subunit 1, dimerisation domain"/>
    <property type="match status" value="1"/>
</dbReference>
<feature type="repeat" description="WD" evidence="7">
    <location>
        <begin position="88"/>
        <end position="129"/>
    </location>
</feature>
<keyword evidence="2 7" id="KW-0853">WD repeat</keyword>
<dbReference type="PROSITE" id="PS50294">
    <property type="entry name" value="WD_REPEATS_REGION"/>
    <property type="match status" value="3"/>
</dbReference>